<name>A0A2W7C5E7_9HYPH</name>
<comment type="caution">
    <text evidence="3">The sequence shown here is derived from an EMBL/GenBank/DDBJ whole genome shotgun (WGS) entry which is preliminary data.</text>
</comment>
<keyword evidence="4" id="KW-1185">Reference proteome</keyword>
<reference evidence="4" key="1">
    <citation type="submission" date="2017-03" db="EMBL/GenBank/DDBJ databases">
        <authorList>
            <person name="Safronova V.I."/>
            <person name="Sazanova A.L."/>
            <person name="Chirak E.R."/>
        </authorList>
    </citation>
    <scope>NUCLEOTIDE SEQUENCE [LARGE SCALE GENOMIC DNA]</scope>
    <source>
        <strain evidence="4">Ach-343</strain>
    </source>
</reference>
<feature type="signal peptide" evidence="2">
    <location>
        <begin position="1"/>
        <end position="33"/>
    </location>
</feature>
<evidence type="ECO:0000256" key="1">
    <source>
        <dbReference type="SAM" id="Phobius"/>
    </source>
</evidence>
<keyword evidence="2" id="KW-0732">Signal</keyword>
<protein>
    <recommendedName>
        <fullName evidence="5">Protein hupE</fullName>
    </recommendedName>
</protein>
<dbReference type="Proteomes" id="UP000248616">
    <property type="component" value="Unassembled WGS sequence"/>
</dbReference>
<gene>
    <name evidence="3" type="ORF">B5V02_18420</name>
</gene>
<dbReference type="OrthoDB" id="8097272at2"/>
<sequence>MSKCGREGFSMRRTVVKLGVAASLAALVGPACAHVGAGYAGGVAAGLAHPLLGLDHLLAMAAVGVWSSVAMPLRVWTAPAAFLMAMSGGAALAFVGVALPEIEGMIALSVLALGLMIVFGAGLPGIAGIGLAGLFALFHGHAHASEAAGATFAYVGGFTLSTAALHLFGVSVGLKIASSPWLRTSLGMLVAGSGAALVFGG</sequence>
<keyword evidence="1" id="KW-0472">Membrane</keyword>
<feature type="transmembrane region" description="Helical" evidence="1">
    <location>
        <begin position="80"/>
        <end position="99"/>
    </location>
</feature>
<dbReference type="PIRSF" id="PIRSF016919">
    <property type="entry name" value="HupE_UreJ"/>
    <property type="match status" value="1"/>
</dbReference>
<evidence type="ECO:0008006" key="5">
    <source>
        <dbReference type="Google" id="ProtNLM"/>
    </source>
</evidence>
<dbReference type="InterPro" id="IPR007038">
    <property type="entry name" value="HupE_UreJ"/>
</dbReference>
<feature type="transmembrane region" description="Helical" evidence="1">
    <location>
        <begin position="150"/>
        <end position="169"/>
    </location>
</feature>
<proteinExistence type="predicted"/>
<evidence type="ECO:0000256" key="2">
    <source>
        <dbReference type="SAM" id="SignalP"/>
    </source>
</evidence>
<evidence type="ECO:0000313" key="4">
    <source>
        <dbReference type="Proteomes" id="UP000248616"/>
    </source>
</evidence>
<accession>A0A2W7C5E7</accession>
<feature type="chain" id="PRO_5015893619" description="Protein hupE" evidence="2">
    <location>
        <begin position="34"/>
        <end position="201"/>
    </location>
</feature>
<feature type="transmembrane region" description="Helical" evidence="1">
    <location>
        <begin position="181"/>
        <end position="200"/>
    </location>
</feature>
<keyword evidence="1" id="KW-1133">Transmembrane helix</keyword>
<dbReference type="AlphaFoldDB" id="A0A2W7C5E7"/>
<organism evidence="3 4">
    <name type="scientific">Mesorhizobium kowhaii</name>
    <dbReference type="NCBI Taxonomy" id="1300272"/>
    <lineage>
        <taxon>Bacteria</taxon>
        <taxon>Pseudomonadati</taxon>
        <taxon>Pseudomonadota</taxon>
        <taxon>Alphaproteobacteria</taxon>
        <taxon>Hyphomicrobiales</taxon>
        <taxon>Phyllobacteriaceae</taxon>
        <taxon>Mesorhizobium</taxon>
    </lineage>
</organism>
<feature type="transmembrane region" description="Helical" evidence="1">
    <location>
        <begin position="105"/>
        <end position="138"/>
    </location>
</feature>
<dbReference type="EMBL" id="MZXV01000038">
    <property type="protein sequence ID" value="PZV37048.1"/>
    <property type="molecule type" value="Genomic_DNA"/>
</dbReference>
<evidence type="ECO:0000313" key="3">
    <source>
        <dbReference type="EMBL" id="PZV37048.1"/>
    </source>
</evidence>
<dbReference type="Pfam" id="PF04955">
    <property type="entry name" value="HupE_UreJ"/>
    <property type="match status" value="1"/>
</dbReference>
<keyword evidence="1" id="KW-0812">Transmembrane</keyword>